<feature type="compositionally biased region" description="Basic and acidic residues" evidence="1">
    <location>
        <begin position="133"/>
        <end position="145"/>
    </location>
</feature>
<gene>
    <name evidence="2" type="ORF">Bhyg_14316</name>
</gene>
<dbReference type="EMBL" id="WJQU01000004">
    <property type="protein sequence ID" value="KAJ6635730.1"/>
    <property type="molecule type" value="Genomic_DNA"/>
</dbReference>
<evidence type="ECO:0000256" key="1">
    <source>
        <dbReference type="SAM" id="MobiDB-lite"/>
    </source>
</evidence>
<reference evidence="2" key="1">
    <citation type="submission" date="2022-07" db="EMBL/GenBank/DDBJ databases">
        <authorList>
            <person name="Trinca V."/>
            <person name="Uliana J.V.C."/>
            <person name="Torres T.T."/>
            <person name="Ward R.J."/>
            <person name="Monesi N."/>
        </authorList>
    </citation>
    <scope>NUCLEOTIDE SEQUENCE</scope>
    <source>
        <strain evidence="2">HSMRA1968</strain>
        <tissue evidence="2">Whole embryos</tissue>
    </source>
</reference>
<dbReference type="Proteomes" id="UP001151699">
    <property type="component" value="Chromosome C"/>
</dbReference>
<name>A0A9Q0MRB9_9DIPT</name>
<comment type="caution">
    <text evidence="2">The sequence shown here is derived from an EMBL/GenBank/DDBJ whole genome shotgun (WGS) entry which is preliminary data.</text>
</comment>
<keyword evidence="3" id="KW-1185">Reference proteome</keyword>
<protein>
    <submittedName>
        <fullName evidence="2">Uncharacterized protein</fullName>
    </submittedName>
</protein>
<proteinExistence type="predicted"/>
<evidence type="ECO:0000313" key="3">
    <source>
        <dbReference type="Proteomes" id="UP001151699"/>
    </source>
</evidence>
<dbReference type="OrthoDB" id="2499658at2759"/>
<organism evidence="2 3">
    <name type="scientific">Pseudolycoriella hygida</name>
    <dbReference type="NCBI Taxonomy" id="35572"/>
    <lineage>
        <taxon>Eukaryota</taxon>
        <taxon>Metazoa</taxon>
        <taxon>Ecdysozoa</taxon>
        <taxon>Arthropoda</taxon>
        <taxon>Hexapoda</taxon>
        <taxon>Insecta</taxon>
        <taxon>Pterygota</taxon>
        <taxon>Neoptera</taxon>
        <taxon>Endopterygota</taxon>
        <taxon>Diptera</taxon>
        <taxon>Nematocera</taxon>
        <taxon>Sciaroidea</taxon>
        <taxon>Sciaridae</taxon>
        <taxon>Pseudolycoriella</taxon>
    </lineage>
</organism>
<dbReference type="AlphaFoldDB" id="A0A9Q0MRB9"/>
<accession>A0A9Q0MRB9</accession>
<feature type="compositionally biased region" description="Polar residues" evidence="1">
    <location>
        <begin position="180"/>
        <end position="213"/>
    </location>
</feature>
<feature type="region of interest" description="Disordered" evidence="1">
    <location>
        <begin position="121"/>
        <end position="213"/>
    </location>
</feature>
<evidence type="ECO:0000313" key="2">
    <source>
        <dbReference type="EMBL" id="KAJ6635730.1"/>
    </source>
</evidence>
<sequence length="295" mass="33015">MEIRLLVNGNLVHIVQMADLQLITSKRDIYFATTAPEFIPKDFRIKGIENEQDSEQSTKHMKVNEFSNERILEIRHKIEKIEPEVVCDDENQSVDETASVHINCEDNLNKFLPLPVPSNDHTPCIQRARSLQKPKDKNSVDDSKRQISKSNSCGDSYSSNNGEFTAAKNLAEPTVPPNSPKTSSESPVSPTKRNYLKSSILGTKANVPNNGIEQGNAQEKIKPLRIFRIPLANLTGTHSHYHTHNSAAKNFKINKNKIVEDHSENDDCIGENICDNVVLEDPDTTRVGGELYSSL</sequence>
<feature type="compositionally biased region" description="Polar residues" evidence="1">
    <location>
        <begin position="148"/>
        <end position="163"/>
    </location>
</feature>